<protein>
    <submittedName>
        <fullName evidence="3">2-hydroxyglutaryl-CoA dehydratase</fullName>
    </submittedName>
</protein>
<evidence type="ECO:0000256" key="2">
    <source>
        <dbReference type="ARBA" id="ARBA00005806"/>
    </source>
</evidence>
<dbReference type="Proteomes" id="UP000029409">
    <property type="component" value="Chromosome"/>
</dbReference>
<dbReference type="Gene3D" id="3.40.50.11900">
    <property type="match status" value="1"/>
</dbReference>
<dbReference type="GO" id="GO:0016836">
    <property type="term" value="F:hydro-lyase activity"/>
    <property type="evidence" value="ECO:0007669"/>
    <property type="project" value="UniProtKB-ARBA"/>
</dbReference>
<evidence type="ECO:0000313" key="3">
    <source>
        <dbReference type="EMBL" id="AIQ13249.1"/>
    </source>
</evidence>
<dbReference type="Pfam" id="PF06050">
    <property type="entry name" value="HGD-D"/>
    <property type="match status" value="1"/>
</dbReference>
<dbReference type="RefSeq" id="WP_042207039.1">
    <property type="nucleotide sequence ID" value="NZ_CP009288.1"/>
</dbReference>
<name>A0A089IW91_PAEDU</name>
<dbReference type="PANTHER" id="PTHR30548:SF2">
    <property type="entry name" value="2-HYDROXYACYL-COA DEHYDRATASE,D-COMPONENT"/>
    <property type="match status" value="1"/>
</dbReference>
<evidence type="ECO:0000256" key="1">
    <source>
        <dbReference type="ARBA" id="ARBA00001966"/>
    </source>
</evidence>
<dbReference type="InterPro" id="IPR010327">
    <property type="entry name" value="FldB/FldC_alpha/beta"/>
</dbReference>
<proteinExistence type="inferred from homology"/>
<organism evidence="3 4">
    <name type="scientific">Paenibacillus durus</name>
    <name type="common">Paenibacillus azotofixans</name>
    <dbReference type="NCBI Taxonomy" id="44251"/>
    <lineage>
        <taxon>Bacteria</taxon>
        <taxon>Bacillati</taxon>
        <taxon>Bacillota</taxon>
        <taxon>Bacilli</taxon>
        <taxon>Bacillales</taxon>
        <taxon>Paenibacillaceae</taxon>
        <taxon>Paenibacillus</taxon>
    </lineage>
</organism>
<comment type="similarity">
    <text evidence="2">Belongs to the FldB/FldC dehydratase alpha/beta subunit family.</text>
</comment>
<comment type="cofactor">
    <cofactor evidence="1">
        <name>[4Fe-4S] cluster</name>
        <dbReference type="ChEBI" id="CHEBI:49883"/>
    </cofactor>
</comment>
<accession>A0A089IW91</accession>
<dbReference type="EMBL" id="CP009288">
    <property type="protein sequence ID" value="AIQ13249.1"/>
    <property type="molecule type" value="Genomic_DNA"/>
</dbReference>
<evidence type="ECO:0000313" key="4">
    <source>
        <dbReference type="Proteomes" id="UP000029409"/>
    </source>
</evidence>
<gene>
    <name evidence="3" type="ORF">PDUR_16040</name>
</gene>
<dbReference type="AlphaFoldDB" id="A0A089IW91"/>
<dbReference type="STRING" id="44251.PDUR_16040"/>
<keyword evidence="4" id="KW-1185">Reference proteome</keyword>
<reference evidence="3 4" key="1">
    <citation type="submission" date="2014-08" db="EMBL/GenBank/DDBJ databases">
        <title>Comparative genomics of the Paenibacillus odorifer group.</title>
        <authorList>
            <person name="den Bakker H.C."/>
            <person name="Tsai Y.-C."/>
            <person name="Martin N."/>
            <person name="Korlach J."/>
            <person name="Wiedmann M."/>
        </authorList>
    </citation>
    <scope>NUCLEOTIDE SEQUENCE [LARGE SCALE GENOMIC DNA]</scope>
    <source>
        <strain evidence="3 4">DSM 1735</strain>
    </source>
</reference>
<dbReference type="Gene3D" id="3.40.50.11890">
    <property type="match status" value="1"/>
</dbReference>
<dbReference type="KEGG" id="pdu:PDUR_16040"/>
<dbReference type="eggNOG" id="COG1775">
    <property type="taxonomic scope" value="Bacteria"/>
</dbReference>
<dbReference type="OrthoDB" id="9810278at2"/>
<sequence>MNLFEVADSDRKSQHRNMTEVLEACRIQDLSSTTHLKASRIRSLLNAYRLSKAYEPDSKVAYVVEQFPNELVYALGMIPWNIESMAILLAQYGSADSFINLTQQNHVSRDICSFLRGSFGVIMANCYPNPDIVLANDQPCDCLSKLANVASKYYRSPFFSITTPTELNDDTLDYLAEQQRILVKDMAAALDMEFHESEIDRVVRQSNEAREYYCKTADLLRDHRLPGVSRELLEIFSMNAFGLPENVQLCKTLYQEALEMSNKPDSKKSGKRVLWAGQAPDGSHEIMRYMEEEVEVIFWAPLWSSNIMKLDPDDPYRSIARRAIEYHWHMERLQANLAEVCDSYGIDGIVISNAWGCRNMLALSPMMREVCGEKKIKYLTINVDFIDRNNYAFNHVKNRIDAFLEILM</sequence>
<dbReference type="PANTHER" id="PTHR30548">
    <property type="entry name" value="2-HYDROXYGLUTARYL-COA DEHYDRATASE, D-COMPONENT-RELATED"/>
    <property type="match status" value="1"/>
</dbReference>